<keyword evidence="7" id="KW-0675">Receptor</keyword>
<dbReference type="SUPFAM" id="SSF56935">
    <property type="entry name" value="Porins"/>
    <property type="match status" value="1"/>
</dbReference>
<dbReference type="Pfam" id="PF13620">
    <property type="entry name" value="CarboxypepD_reg"/>
    <property type="match status" value="1"/>
</dbReference>
<keyword evidence="2" id="KW-0472">Membrane</keyword>
<dbReference type="Gene3D" id="2.40.170.20">
    <property type="entry name" value="TonB-dependent receptor, beta-barrel domain"/>
    <property type="match status" value="1"/>
</dbReference>
<dbReference type="InterPro" id="IPR008969">
    <property type="entry name" value="CarboxyPept-like_regulatory"/>
</dbReference>
<gene>
    <name evidence="7" type="ORF">FPE01S_04_01700</name>
</gene>
<dbReference type="Gene3D" id="2.60.40.1120">
    <property type="entry name" value="Carboxypeptidase-like, regulatory domain"/>
    <property type="match status" value="1"/>
</dbReference>
<feature type="region of interest" description="Disordered" evidence="4">
    <location>
        <begin position="786"/>
        <end position="807"/>
    </location>
</feature>
<dbReference type="Pfam" id="PF14905">
    <property type="entry name" value="OMP_b-brl_3"/>
    <property type="match status" value="1"/>
</dbReference>
<evidence type="ECO:0000256" key="2">
    <source>
        <dbReference type="ARBA" id="ARBA00023136"/>
    </source>
</evidence>
<evidence type="ECO:0000313" key="7">
    <source>
        <dbReference type="EMBL" id="GAO44927.1"/>
    </source>
</evidence>
<dbReference type="OrthoDB" id="905812at2"/>
<dbReference type="Proteomes" id="UP000033121">
    <property type="component" value="Unassembled WGS sequence"/>
</dbReference>
<dbReference type="InterPro" id="IPR036942">
    <property type="entry name" value="Beta-barrel_TonB_sf"/>
</dbReference>
<feature type="chain" id="PRO_5002430248" evidence="5">
    <location>
        <begin position="20"/>
        <end position="807"/>
    </location>
</feature>
<dbReference type="EMBL" id="BBWV01000004">
    <property type="protein sequence ID" value="GAO44927.1"/>
    <property type="molecule type" value="Genomic_DNA"/>
</dbReference>
<comment type="caution">
    <text evidence="7">The sequence shown here is derived from an EMBL/GenBank/DDBJ whole genome shotgun (WGS) entry which is preliminary data.</text>
</comment>
<dbReference type="STRING" id="1220578.FPE01S_04_01700"/>
<dbReference type="InterPro" id="IPR037066">
    <property type="entry name" value="Plug_dom_sf"/>
</dbReference>
<reference evidence="7 8" key="1">
    <citation type="submission" date="2015-04" db="EMBL/GenBank/DDBJ databases">
        <title>Whole genome shotgun sequence of Flavihumibacter petaseus NBRC 106054.</title>
        <authorList>
            <person name="Miyazawa S."/>
            <person name="Hosoyama A."/>
            <person name="Hashimoto M."/>
            <person name="Noguchi M."/>
            <person name="Tsuchikane K."/>
            <person name="Ohji S."/>
            <person name="Yamazoe A."/>
            <person name="Ichikawa N."/>
            <person name="Kimura A."/>
            <person name="Fujita N."/>
        </authorList>
    </citation>
    <scope>NUCLEOTIDE SEQUENCE [LARGE SCALE GENOMIC DNA]</scope>
    <source>
        <strain evidence="7 8">NBRC 106054</strain>
    </source>
</reference>
<sequence>MKVLINLILLHLLALLAHAQQSGSPAGILKGRVTDDNHQPLPFASLSLLDSALQKQVMQQTTDSSGAFLFTLSKPGWYCVSASFGGKKTGRSEWISIDSLHHSVMLPALVLKDSSAALQEVSVTARRPLLQYQVDKTIVNVESMVGVAGTTSYDLLEKTPGVGITAGGEISLQGKQGVTIMIDGRTIYLAAAELTAYLKSLPAALVDKIELIENPSARYDAAGNAIINIRLKRNRAGGFTGNVTMGLSQGQYARNSNALNLNYRRGKTNVFGSFSLYQEQVYSLDEYYREYYNGNDTTTSSLQLNNWQKSKLLSGNVQLGMDFRPSEKTTWGWQAGWQPQQRKGWLESENTYFLTGDTPDAGGSGQVQSNETRNQYSLNANWQHTSANKAEWSADVNYVRYKANGSQLLENQNWYSGNTPVDSSDFTYNMPGTISILTVRADYSHSLGKRGKWETGLKSGWVSNDQQTITDFHQNSNHYRYNEQVQAVYGNLQQQWNRLALQAGLRLEYTSSAGEQKGNDQVSGSNFNQQYLNAFPSVTVSWKLDSAGRNSLSGVVTRRISRPNYLSLNPFLYYRDQYSRSGGNPLLTPQFQQRFELRFVHHQWLRLSASYNRYKDVIFQLTSNENEIFITRPENIAEGFMLLFAVNVQKQINHWWSVNCDVYLNRLGVNGQADGLPLQPQATILRVSLNNQFNFKKGWAGNMGGYFANKDLNGQSFTGPRYRLQAAVQKKILRERGTLGLAVEDIAHSWKQRNRSMSMKQSAFTQYNETDTQRIGLSFSWRFGKEEQTRKRKYQSSAADEEKSRAD</sequence>
<evidence type="ECO:0000256" key="4">
    <source>
        <dbReference type="SAM" id="MobiDB-lite"/>
    </source>
</evidence>
<accession>A0A0E9N4Q3</accession>
<keyword evidence="5" id="KW-0732">Signal</keyword>
<feature type="signal peptide" evidence="5">
    <location>
        <begin position="1"/>
        <end position="19"/>
    </location>
</feature>
<keyword evidence="8" id="KW-1185">Reference proteome</keyword>
<evidence type="ECO:0000256" key="1">
    <source>
        <dbReference type="ARBA" id="ARBA00004442"/>
    </source>
</evidence>
<evidence type="ECO:0000256" key="5">
    <source>
        <dbReference type="SAM" id="SignalP"/>
    </source>
</evidence>
<dbReference type="AlphaFoldDB" id="A0A0E9N4Q3"/>
<evidence type="ECO:0000259" key="6">
    <source>
        <dbReference type="Pfam" id="PF14905"/>
    </source>
</evidence>
<name>A0A0E9N4Q3_9BACT</name>
<dbReference type="Gene3D" id="2.170.130.10">
    <property type="entry name" value="TonB-dependent receptor, plug domain"/>
    <property type="match status" value="1"/>
</dbReference>
<dbReference type="SUPFAM" id="SSF49464">
    <property type="entry name" value="Carboxypeptidase regulatory domain-like"/>
    <property type="match status" value="1"/>
</dbReference>
<protein>
    <submittedName>
        <fullName evidence="7">Putative TonB-dependent receptor</fullName>
    </submittedName>
</protein>
<organism evidence="7 8">
    <name type="scientific">Flavihumibacter petaseus NBRC 106054</name>
    <dbReference type="NCBI Taxonomy" id="1220578"/>
    <lineage>
        <taxon>Bacteria</taxon>
        <taxon>Pseudomonadati</taxon>
        <taxon>Bacteroidota</taxon>
        <taxon>Chitinophagia</taxon>
        <taxon>Chitinophagales</taxon>
        <taxon>Chitinophagaceae</taxon>
        <taxon>Flavihumibacter</taxon>
    </lineage>
</organism>
<evidence type="ECO:0000313" key="8">
    <source>
        <dbReference type="Proteomes" id="UP000033121"/>
    </source>
</evidence>
<dbReference type="GO" id="GO:0009279">
    <property type="term" value="C:cell outer membrane"/>
    <property type="evidence" value="ECO:0007669"/>
    <property type="project" value="UniProtKB-SubCell"/>
</dbReference>
<keyword evidence="3" id="KW-0998">Cell outer membrane</keyword>
<comment type="subcellular location">
    <subcellularLocation>
        <location evidence="1">Cell outer membrane</location>
    </subcellularLocation>
</comment>
<dbReference type="InterPro" id="IPR041700">
    <property type="entry name" value="OMP_b-brl_3"/>
</dbReference>
<proteinExistence type="predicted"/>
<feature type="domain" description="Outer membrane protein beta-barrel" evidence="6">
    <location>
        <begin position="387"/>
        <end position="781"/>
    </location>
</feature>
<dbReference type="RefSeq" id="WP_157474115.1">
    <property type="nucleotide sequence ID" value="NZ_BBWV01000004.1"/>
</dbReference>
<evidence type="ECO:0000256" key="3">
    <source>
        <dbReference type="ARBA" id="ARBA00023237"/>
    </source>
</evidence>